<gene>
    <name evidence="7" type="ORF">SAMN04488121_1021096</name>
</gene>
<feature type="domain" description="RNA polymerase sigma factor 70 region 4 type 2" evidence="6">
    <location>
        <begin position="120"/>
        <end position="169"/>
    </location>
</feature>
<dbReference type="PANTHER" id="PTHR43133">
    <property type="entry name" value="RNA POLYMERASE ECF-TYPE SIGMA FACTO"/>
    <property type="match status" value="1"/>
</dbReference>
<evidence type="ECO:0000313" key="7">
    <source>
        <dbReference type="EMBL" id="SDF82296.1"/>
    </source>
</evidence>
<dbReference type="GO" id="GO:0016987">
    <property type="term" value="F:sigma factor activity"/>
    <property type="evidence" value="ECO:0007669"/>
    <property type="project" value="UniProtKB-KW"/>
</dbReference>
<dbReference type="InterPro" id="IPR036388">
    <property type="entry name" value="WH-like_DNA-bd_sf"/>
</dbReference>
<dbReference type="EMBL" id="FNBN01000002">
    <property type="protein sequence ID" value="SDF82296.1"/>
    <property type="molecule type" value="Genomic_DNA"/>
</dbReference>
<dbReference type="InterPro" id="IPR007627">
    <property type="entry name" value="RNA_pol_sigma70_r2"/>
</dbReference>
<evidence type="ECO:0000313" key="8">
    <source>
        <dbReference type="Proteomes" id="UP000199045"/>
    </source>
</evidence>
<dbReference type="GO" id="GO:0006352">
    <property type="term" value="P:DNA-templated transcription initiation"/>
    <property type="evidence" value="ECO:0007669"/>
    <property type="project" value="InterPro"/>
</dbReference>
<dbReference type="InterPro" id="IPR013249">
    <property type="entry name" value="RNA_pol_sigma70_r4_t2"/>
</dbReference>
<dbReference type="InterPro" id="IPR039425">
    <property type="entry name" value="RNA_pol_sigma-70-like"/>
</dbReference>
<evidence type="ECO:0000259" key="6">
    <source>
        <dbReference type="Pfam" id="PF08281"/>
    </source>
</evidence>
<dbReference type="STRING" id="104663.SAMN04488121_1021096"/>
<accession>A0A1G7P7J4</accession>
<dbReference type="InterPro" id="IPR014284">
    <property type="entry name" value="RNA_pol_sigma-70_dom"/>
</dbReference>
<dbReference type="NCBIfam" id="TIGR02937">
    <property type="entry name" value="sigma70-ECF"/>
    <property type="match status" value="1"/>
</dbReference>
<dbReference type="SUPFAM" id="SSF88946">
    <property type="entry name" value="Sigma2 domain of RNA polymerase sigma factors"/>
    <property type="match status" value="1"/>
</dbReference>
<dbReference type="Pfam" id="PF04542">
    <property type="entry name" value="Sigma70_r2"/>
    <property type="match status" value="1"/>
</dbReference>
<dbReference type="Pfam" id="PF08281">
    <property type="entry name" value="Sigma70_r4_2"/>
    <property type="match status" value="1"/>
</dbReference>
<feature type="domain" description="RNA polymerase sigma-70 region 2" evidence="5">
    <location>
        <begin position="20"/>
        <end position="84"/>
    </location>
</feature>
<evidence type="ECO:0000256" key="3">
    <source>
        <dbReference type="ARBA" id="ARBA00023082"/>
    </source>
</evidence>
<dbReference type="AlphaFoldDB" id="A0A1G7P7J4"/>
<dbReference type="PANTHER" id="PTHR43133:SF46">
    <property type="entry name" value="RNA POLYMERASE SIGMA-70 FACTOR ECF SUBFAMILY"/>
    <property type="match status" value="1"/>
</dbReference>
<evidence type="ECO:0000259" key="5">
    <source>
        <dbReference type="Pfam" id="PF04542"/>
    </source>
</evidence>
<dbReference type="OrthoDB" id="659855at2"/>
<protein>
    <submittedName>
        <fullName evidence="7">RNA polymerase sigma-70 factor, ECF subfamily</fullName>
    </submittedName>
</protein>
<dbReference type="GO" id="GO:0003677">
    <property type="term" value="F:DNA binding"/>
    <property type="evidence" value="ECO:0007669"/>
    <property type="project" value="InterPro"/>
</dbReference>
<keyword evidence="2" id="KW-0805">Transcription regulation</keyword>
<dbReference type="Gene3D" id="1.10.1740.10">
    <property type="match status" value="1"/>
</dbReference>
<dbReference type="InterPro" id="IPR013325">
    <property type="entry name" value="RNA_pol_sigma_r2"/>
</dbReference>
<comment type="similarity">
    <text evidence="1">Belongs to the sigma-70 factor family. ECF subfamily.</text>
</comment>
<evidence type="ECO:0000256" key="4">
    <source>
        <dbReference type="ARBA" id="ARBA00023163"/>
    </source>
</evidence>
<dbReference type="RefSeq" id="WP_089831981.1">
    <property type="nucleotide sequence ID" value="NZ_FNBN01000002.1"/>
</dbReference>
<keyword evidence="3" id="KW-0731">Sigma factor</keyword>
<name>A0A1G7P7J4_CHIFI</name>
<organism evidence="7 8">
    <name type="scientific">Chitinophaga filiformis</name>
    <name type="common">Myxococcus filiformis</name>
    <name type="synonym">Flexibacter filiformis</name>
    <dbReference type="NCBI Taxonomy" id="104663"/>
    <lineage>
        <taxon>Bacteria</taxon>
        <taxon>Pseudomonadati</taxon>
        <taxon>Bacteroidota</taxon>
        <taxon>Chitinophagia</taxon>
        <taxon>Chitinophagales</taxon>
        <taxon>Chitinophagaceae</taxon>
        <taxon>Chitinophaga</taxon>
    </lineage>
</organism>
<dbReference type="SUPFAM" id="SSF88659">
    <property type="entry name" value="Sigma3 and sigma4 domains of RNA polymerase sigma factors"/>
    <property type="match status" value="1"/>
</dbReference>
<evidence type="ECO:0000256" key="2">
    <source>
        <dbReference type="ARBA" id="ARBA00023015"/>
    </source>
</evidence>
<evidence type="ECO:0000256" key="1">
    <source>
        <dbReference type="ARBA" id="ARBA00010641"/>
    </source>
</evidence>
<dbReference type="InterPro" id="IPR013324">
    <property type="entry name" value="RNA_pol_sigma_r3/r4-like"/>
</dbReference>
<proteinExistence type="inferred from homology"/>
<dbReference type="Proteomes" id="UP000199045">
    <property type="component" value="Unassembled WGS sequence"/>
</dbReference>
<sequence>MRSNTSHSASSDPEMYFDRLFKDTYPNIVAYLEKISNNKELAQDLAQEAYLKVWQKLDLLPEGEEEKLRYILIISRNCFLDHLKTVLKEKKQQDAYATVYIETSAVVNHMEVKEQQQIIDHTINTQEEAARRFYLLNREEGLTYKEIALQEGVSEKTVERYIGRVLRTLRTRLASFFFLW</sequence>
<keyword evidence="4" id="KW-0804">Transcription</keyword>
<dbReference type="Gene3D" id="1.10.10.10">
    <property type="entry name" value="Winged helix-like DNA-binding domain superfamily/Winged helix DNA-binding domain"/>
    <property type="match status" value="1"/>
</dbReference>
<reference evidence="7 8" key="1">
    <citation type="submission" date="2016-10" db="EMBL/GenBank/DDBJ databases">
        <authorList>
            <person name="de Groot N.N."/>
        </authorList>
    </citation>
    <scope>NUCLEOTIDE SEQUENCE [LARGE SCALE GENOMIC DNA]</scope>
    <source>
        <strain evidence="7 8">DSM 527</strain>
    </source>
</reference>